<keyword evidence="2" id="KW-1185">Reference proteome</keyword>
<protein>
    <submittedName>
        <fullName evidence="1">Uncharacterized protein</fullName>
    </submittedName>
</protein>
<evidence type="ECO:0000313" key="1">
    <source>
        <dbReference type="EMBL" id="KAF9068933.1"/>
    </source>
</evidence>
<comment type="caution">
    <text evidence="1">The sequence shown here is derived from an EMBL/GenBank/DDBJ whole genome shotgun (WGS) entry which is preliminary data.</text>
</comment>
<sequence>MMGLIAHKVTSNYVFGIELVRNALNFLTWGRKVWRDVPRDDRGTIFDITFRRGVWNLYLSLLMGALETDRRNISLLEMLFEEAEAAIKDVDENTFNSCCFDKPDPGFPLSFFCNIKANAHASQAFYHATMGQIGQDCHENPKTIKEHFESAMNLYIEAADYLPEDDENHPWFLTCAYNFMELCNVPASRVMKVLERIRLALPMMKKIWWQNAQAPKPAWKSTYAKLMKVEERAKLLIAEKTMTLEGPFAWTAMEGISVGVGRPPPVSREDRRIYYTPEADY</sequence>
<organism evidence="1 2">
    <name type="scientific">Rhodocollybia butyracea</name>
    <dbReference type="NCBI Taxonomy" id="206335"/>
    <lineage>
        <taxon>Eukaryota</taxon>
        <taxon>Fungi</taxon>
        <taxon>Dikarya</taxon>
        <taxon>Basidiomycota</taxon>
        <taxon>Agaricomycotina</taxon>
        <taxon>Agaricomycetes</taxon>
        <taxon>Agaricomycetidae</taxon>
        <taxon>Agaricales</taxon>
        <taxon>Marasmiineae</taxon>
        <taxon>Omphalotaceae</taxon>
        <taxon>Rhodocollybia</taxon>
    </lineage>
</organism>
<reference evidence="1" key="1">
    <citation type="submission" date="2020-11" db="EMBL/GenBank/DDBJ databases">
        <authorList>
            <consortium name="DOE Joint Genome Institute"/>
            <person name="Ahrendt S."/>
            <person name="Riley R."/>
            <person name="Andreopoulos W."/>
            <person name="Labutti K."/>
            <person name="Pangilinan J."/>
            <person name="Ruiz-Duenas F.J."/>
            <person name="Barrasa J.M."/>
            <person name="Sanchez-Garcia M."/>
            <person name="Camarero S."/>
            <person name="Miyauchi S."/>
            <person name="Serrano A."/>
            <person name="Linde D."/>
            <person name="Babiker R."/>
            <person name="Drula E."/>
            <person name="Ayuso-Fernandez I."/>
            <person name="Pacheco R."/>
            <person name="Padilla G."/>
            <person name="Ferreira P."/>
            <person name="Barriuso J."/>
            <person name="Kellner H."/>
            <person name="Castanera R."/>
            <person name="Alfaro M."/>
            <person name="Ramirez L."/>
            <person name="Pisabarro A.G."/>
            <person name="Kuo A."/>
            <person name="Tritt A."/>
            <person name="Lipzen A."/>
            <person name="He G."/>
            <person name="Yan M."/>
            <person name="Ng V."/>
            <person name="Cullen D."/>
            <person name="Martin F."/>
            <person name="Rosso M.-N."/>
            <person name="Henrissat B."/>
            <person name="Hibbett D."/>
            <person name="Martinez A.T."/>
            <person name="Grigoriev I.V."/>
        </authorList>
    </citation>
    <scope>NUCLEOTIDE SEQUENCE</scope>
    <source>
        <strain evidence="1">AH 40177</strain>
    </source>
</reference>
<gene>
    <name evidence="1" type="ORF">BDP27DRAFT_1421362</name>
</gene>
<proteinExistence type="predicted"/>
<evidence type="ECO:0000313" key="2">
    <source>
        <dbReference type="Proteomes" id="UP000772434"/>
    </source>
</evidence>
<dbReference type="Proteomes" id="UP000772434">
    <property type="component" value="Unassembled WGS sequence"/>
</dbReference>
<dbReference type="AlphaFoldDB" id="A0A9P5PRY9"/>
<name>A0A9P5PRY9_9AGAR</name>
<dbReference type="EMBL" id="JADNRY010000055">
    <property type="protein sequence ID" value="KAF9068933.1"/>
    <property type="molecule type" value="Genomic_DNA"/>
</dbReference>
<dbReference type="OrthoDB" id="2423701at2759"/>
<accession>A0A9P5PRY9</accession>